<evidence type="ECO:0000256" key="6">
    <source>
        <dbReference type="ARBA" id="ARBA00022989"/>
    </source>
</evidence>
<gene>
    <name evidence="13" type="ORF">IED13_07605</name>
</gene>
<protein>
    <recommendedName>
        <fullName evidence="2">Cytochrome c1</fullName>
    </recommendedName>
</protein>
<reference evidence="13" key="1">
    <citation type="submission" date="2020-09" db="EMBL/GenBank/DDBJ databases">
        <title>Bosea spartocytisi sp. nov. a root nodule endophyte of Spartocytisus supranubius in the high mountain ecosystem fo the Teide National Park (Canary Islands, Spain).</title>
        <authorList>
            <person name="Pulido-Suarez L."/>
            <person name="Peix A."/>
            <person name="Igual J.M."/>
            <person name="Socas-Perez N."/>
            <person name="Velazquez E."/>
            <person name="Flores-Felix J.D."/>
            <person name="Leon-Barrios M."/>
        </authorList>
    </citation>
    <scope>NUCLEOTIDE SEQUENCE</scope>
    <source>
        <strain evidence="13">SSUT16</strain>
    </source>
</reference>
<feature type="signal peptide" evidence="11">
    <location>
        <begin position="1"/>
        <end position="29"/>
    </location>
</feature>
<dbReference type="PRINTS" id="PR00603">
    <property type="entry name" value="CYTOCHROMEC1"/>
</dbReference>
<dbReference type="Proteomes" id="UP000619295">
    <property type="component" value="Unassembled WGS sequence"/>
</dbReference>
<evidence type="ECO:0000256" key="1">
    <source>
        <dbReference type="ARBA" id="ARBA00004370"/>
    </source>
</evidence>
<dbReference type="GO" id="GO:0009055">
    <property type="term" value="F:electron transfer activity"/>
    <property type="evidence" value="ECO:0007669"/>
    <property type="project" value="InterPro"/>
</dbReference>
<accession>A0A927E7Q8</accession>
<evidence type="ECO:0000256" key="5">
    <source>
        <dbReference type="ARBA" id="ARBA00022723"/>
    </source>
</evidence>
<dbReference type="PROSITE" id="PS51007">
    <property type="entry name" value="CYTC"/>
    <property type="match status" value="1"/>
</dbReference>
<dbReference type="InterPro" id="IPR009056">
    <property type="entry name" value="Cyt_c-like_dom"/>
</dbReference>
<dbReference type="EMBL" id="JACXWY010000004">
    <property type="protein sequence ID" value="MBD3845557.1"/>
    <property type="molecule type" value="Genomic_DNA"/>
</dbReference>
<comment type="cofactor">
    <cofactor evidence="9">
        <name>heme c</name>
        <dbReference type="ChEBI" id="CHEBI:61717"/>
    </cofactor>
    <text evidence="9">Binds 1 heme c group covalently per subunit.</text>
</comment>
<evidence type="ECO:0000256" key="2">
    <source>
        <dbReference type="ARBA" id="ARBA00016165"/>
    </source>
</evidence>
<dbReference type="Gene3D" id="1.20.5.100">
    <property type="entry name" value="Cytochrome c1, transmembrane anchor, C-terminal"/>
    <property type="match status" value="1"/>
</dbReference>
<sequence>MSRTSFRLALTGLAAGLAFTALSLPAARAAEGRVEPPQLSWSFSGPLGKFDRAQLQRGFKVYKEVCSSCHGASLVAFRNLSEPGGPEFTPGQVAALAATYQIKDGPNETGEMFDRPGRPADRFPSPFPNEQAARAAQGGAYPPDFSVLAKARTYERGFPRFIFDIFTQYQEQGPDYIHALMVGYKEPPAGFQALLPGQNYNEYMPGHLIAMPKPLSDGQVEYPKGADGKPQVPETVDQYARDVAAFMVWMAEPHMEQRKRIALWFMPFLVILAFLLYFSKKKIWSRMPDGSPAH</sequence>
<dbReference type="PROSITE" id="PS51318">
    <property type="entry name" value="TAT"/>
    <property type="match status" value="1"/>
</dbReference>
<keyword evidence="14" id="KW-1185">Reference proteome</keyword>
<feature type="binding site" description="covalent" evidence="9">
    <location>
        <position position="69"/>
    </location>
    <ligand>
        <name>heme c</name>
        <dbReference type="ChEBI" id="CHEBI:61717"/>
    </ligand>
</feature>
<dbReference type="GO" id="GO:0016020">
    <property type="term" value="C:membrane"/>
    <property type="evidence" value="ECO:0007669"/>
    <property type="project" value="UniProtKB-SubCell"/>
</dbReference>
<keyword evidence="6 10" id="KW-1133">Transmembrane helix</keyword>
<evidence type="ECO:0000256" key="4">
    <source>
        <dbReference type="ARBA" id="ARBA00022692"/>
    </source>
</evidence>
<feature type="domain" description="Cytochrome c" evidence="12">
    <location>
        <begin position="53"/>
        <end position="181"/>
    </location>
</feature>
<dbReference type="GO" id="GO:0046872">
    <property type="term" value="F:metal ion binding"/>
    <property type="evidence" value="ECO:0007669"/>
    <property type="project" value="UniProtKB-KW"/>
</dbReference>
<dbReference type="Pfam" id="PF02167">
    <property type="entry name" value="Cytochrom_C1"/>
    <property type="match status" value="1"/>
</dbReference>
<organism evidence="13 14">
    <name type="scientific">Bosea spartocytisi</name>
    <dbReference type="NCBI Taxonomy" id="2773451"/>
    <lineage>
        <taxon>Bacteria</taxon>
        <taxon>Pseudomonadati</taxon>
        <taxon>Pseudomonadota</taxon>
        <taxon>Alphaproteobacteria</taxon>
        <taxon>Hyphomicrobiales</taxon>
        <taxon>Boseaceae</taxon>
        <taxon>Bosea</taxon>
    </lineage>
</organism>
<keyword evidence="5 9" id="KW-0479">Metal-binding</keyword>
<keyword evidence="7 9" id="KW-0408">Iron</keyword>
<evidence type="ECO:0000256" key="3">
    <source>
        <dbReference type="ARBA" id="ARBA00022617"/>
    </source>
</evidence>
<comment type="subcellular location">
    <subcellularLocation>
        <location evidence="1">Membrane</location>
    </subcellularLocation>
</comment>
<keyword evidence="3 9" id="KW-0349">Heme</keyword>
<evidence type="ECO:0000256" key="10">
    <source>
        <dbReference type="SAM" id="Phobius"/>
    </source>
</evidence>
<dbReference type="InterPro" id="IPR002326">
    <property type="entry name" value="Cyt_c1"/>
</dbReference>
<proteinExistence type="predicted"/>
<dbReference type="RefSeq" id="WP_038359249.1">
    <property type="nucleotide sequence ID" value="NZ_JACXWY010000004.1"/>
</dbReference>
<dbReference type="PANTHER" id="PTHR10266:SF3">
    <property type="entry name" value="CYTOCHROME C1, HEME PROTEIN, MITOCHONDRIAL"/>
    <property type="match status" value="1"/>
</dbReference>
<comment type="caution">
    <text evidence="13">The sequence shown here is derived from an EMBL/GenBank/DDBJ whole genome shotgun (WGS) entry which is preliminary data.</text>
</comment>
<dbReference type="AlphaFoldDB" id="A0A927E7Q8"/>
<dbReference type="InterPro" id="IPR006311">
    <property type="entry name" value="TAT_signal"/>
</dbReference>
<evidence type="ECO:0000256" key="8">
    <source>
        <dbReference type="ARBA" id="ARBA00023136"/>
    </source>
</evidence>
<dbReference type="SUPFAM" id="SSF46626">
    <property type="entry name" value="Cytochrome c"/>
    <property type="match status" value="1"/>
</dbReference>
<feature type="binding site" description="covalent" evidence="9">
    <location>
        <position position="66"/>
    </location>
    <ligand>
        <name>heme c</name>
        <dbReference type="ChEBI" id="CHEBI:61717"/>
    </ligand>
</feature>
<dbReference type="PANTHER" id="PTHR10266">
    <property type="entry name" value="CYTOCHROME C1"/>
    <property type="match status" value="1"/>
</dbReference>
<dbReference type="Gene3D" id="1.10.760.10">
    <property type="entry name" value="Cytochrome c-like domain"/>
    <property type="match status" value="1"/>
</dbReference>
<evidence type="ECO:0000259" key="12">
    <source>
        <dbReference type="PROSITE" id="PS51007"/>
    </source>
</evidence>
<feature type="binding site" description="covalent" evidence="9">
    <location>
        <position position="70"/>
    </location>
    <ligand>
        <name>heme c</name>
        <dbReference type="ChEBI" id="CHEBI:61717"/>
    </ligand>
</feature>
<feature type="binding site" description="covalent" evidence="9">
    <location>
        <position position="211"/>
    </location>
    <ligand>
        <name>heme c</name>
        <dbReference type="ChEBI" id="CHEBI:61717"/>
    </ligand>
</feature>
<evidence type="ECO:0000256" key="11">
    <source>
        <dbReference type="SAM" id="SignalP"/>
    </source>
</evidence>
<evidence type="ECO:0000256" key="7">
    <source>
        <dbReference type="ARBA" id="ARBA00023004"/>
    </source>
</evidence>
<keyword evidence="4 10" id="KW-0812">Transmembrane</keyword>
<name>A0A927E7Q8_9HYPH</name>
<dbReference type="InterPro" id="IPR036909">
    <property type="entry name" value="Cyt_c-like_dom_sf"/>
</dbReference>
<keyword evidence="8 10" id="KW-0472">Membrane</keyword>
<dbReference type="GO" id="GO:0020037">
    <property type="term" value="F:heme binding"/>
    <property type="evidence" value="ECO:0007669"/>
    <property type="project" value="InterPro"/>
</dbReference>
<evidence type="ECO:0000313" key="13">
    <source>
        <dbReference type="EMBL" id="MBD3845557.1"/>
    </source>
</evidence>
<feature type="chain" id="PRO_5037251846" description="Cytochrome c1" evidence="11">
    <location>
        <begin position="30"/>
        <end position="294"/>
    </location>
</feature>
<feature type="transmembrane region" description="Helical" evidence="10">
    <location>
        <begin position="261"/>
        <end position="278"/>
    </location>
</feature>
<evidence type="ECO:0000256" key="9">
    <source>
        <dbReference type="PIRSR" id="PIRSR602326-1"/>
    </source>
</evidence>
<keyword evidence="11" id="KW-0732">Signal</keyword>
<evidence type="ECO:0000313" key="14">
    <source>
        <dbReference type="Proteomes" id="UP000619295"/>
    </source>
</evidence>